<evidence type="ECO:0000313" key="3">
    <source>
        <dbReference type="RefSeq" id="XP_070854549.1"/>
    </source>
</evidence>
<dbReference type="PANTHER" id="PTHR16275">
    <property type="entry name" value="COILED-COIL DOMAIN-CONTAINING PROTEIN 40"/>
    <property type="match status" value="1"/>
</dbReference>
<evidence type="ECO:0000313" key="2">
    <source>
        <dbReference type="Proteomes" id="UP001652628"/>
    </source>
</evidence>
<protein>
    <submittedName>
        <fullName evidence="3">Coiled-coil domain-containing protein 40-like isoform X3</fullName>
    </submittedName>
</protein>
<dbReference type="GeneID" id="139354205"/>
<gene>
    <name evidence="3" type="primary">LOC139354205</name>
</gene>
<proteinExistence type="predicted"/>
<feature type="coiled-coil region" evidence="1">
    <location>
        <begin position="121"/>
        <end position="148"/>
    </location>
</feature>
<dbReference type="Proteomes" id="UP001652628">
    <property type="component" value="Chromosome 2"/>
</dbReference>
<accession>A0ABM4TX54</accession>
<organism evidence="2 3">
    <name type="scientific">Drosophila suzukii</name>
    <name type="common">Spotted-wing drosophila fruit fly</name>
    <dbReference type="NCBI Taxonomy" id="28584"/>
    <lineage>
        <taxon>Eukaryota</taxon>
        <taxon>Metazoa</taxon>
        <taxon>Ecdysozoa</taxon>
        <taxon>Arthropoda</taxon>
        <taxon>Hexapoda</taxon>
        <taxon>Insecta</taxon>
        <taxon>Pterygota</taxon>
        <taxon>Neoptera</taxon>
        <taxon>Endopterygota</taxon>
        <taxon>Diptera</taxon>
        <taxon>Brachycera</taxon>
        <taxon>Muscomorpha</taxon>
        <taxon>Ephydroidea</taxon>
        <taxon>Drosophilidae</taxon>
        <taxon>Drosophila</taxon>
        <taxon>Sophophora</taxon>
    </lineage>
</organism>
<keyword evidence="2" id="KW-1185">Reference proteome</keyword>
<evidence type="ECO:0000256" key="1">
    <source>
        <dbReference type="SAM" id="Coils"/>
    </source>
</evidence>
<reference evidence="3" key="1">
    <citation type="submission" date="2025-08" db="UniProtKB">
        <authorList>
            <consortium name="RefSeq"/>
        </authorList>
    </citation>
    <scope>IDENTIFICATION</scope>
</reference>
<sequence length="342" mass="39783">MSYTEDIDSCDFANISEINPGSSPEPEQLALLPPNHPLLRKFQDSLEGHLLRTKNDIKNEIAEMKYQVKLKEQRRQEQGLALYDMQQKMGFQEEQINEISAVIERHLKNRQIEEFNSITLKKEYEEKIKLAKSQKALYHERMAELEDLQSLGSNIKKWVYNVEDEVKNAKRIVSRDAQLQNQLSQEKVKSDILFYRLGMEVKKREKELDFICKEGDAMKEVVYILNMSIANANTDLEALQNEHKRLTQAWSEVIIAIQLRDNILFQVQDTIRKHRESIKLNLAGIEAIKKQIGKEMELYKKLELFKRRLSDDTSLLRRDSPGFPVLSGSLALQHLGPALTIF</sequence>
<name>A0ABM4TX54_DROSZ</name>
<keyword evidence="1" id="KW-0175">Coiled coil</keyword>
<dbReference type="RefSeq" id="XP_070854549.1">
    <property type="nucleotide sequence ID" value="XM_070998448.1"/>
</dbReference>
<dbReference type="InterPro" id="IPR037386">
    <property type="entry name" value="CCDC40"/>
</dbReference>
<dbReference type="PANTHER" id="PTHR16275:SF8">
    <property type="entry name" value="COILED-COIL DOMAIN-CONTAINING PROTEIN 40"/>
    <property type="match status" value="1"/>
</dbReference>